<keyword evidence="4" id="KW-0645">Protease</keyword>
<keyword evidence="5" id="KW-0833">Ubl conjugation pathway</keyword>
<dbReference type="KEGG" id="cdep:91089434"/>
<dbReference type="InterPro" id="IPR035927">
    <property type="entry name" value="DUSP-like_sf"/>
</dbReference>
<reference evidence="10" key="3">
    <citation type="submission" date="2024-01" db="EMBL/GenBank/DDBJ databases">
        <authorList>
            <person name="Coelho M.A."/>
            <person name="David-Palma M."/>
            <person name="Shea T."/>
            <person name="Sun S."/>
            <person name="Cuomo C.A."/>
            <person name="Heitman J."/>
        </authorList>
    </citation>
    <scope>NUCLEOTIDE SEQUENCE</scope>
    <source>
        <strain evidence="10">CBS 7841</strain>
    </source>
</reference>
<dbReference type="Proteomes" id="UP000094043">
    <property type="component" value="Chromosome 6"/>
</dbReference>
<evidence type="ECO:0000313" key="10">
    <source>
        <dbReference type="EMBL" id="WVN89994.1"/>
    </source>
</evidence>
<evidence type="ECO:0000313" key="11">
    <source>
        <dbReference type="Proteomes" id="UP000094043"/>
    </source>
</evidence>
<dbReference type="RefSeq" id="XP_066070694.1">
    <property type="nucleotide sequence ID" value="XM_066214597.1"/>
</dbReference>
<feature type="region of interest" description="Disordered" evidence="8">
    <location>
        <begin position="1351"/>
        <end position="1390"/>
    </location>
</feature>
<feature type="compositionally biased region" description="Polar residues" evidence="8">
    <location>
        <begin position="1311"/>
        <end position="1326"/>
    </location>
</feature>
<accession>A0AAJ8JX78</accession>
<keyword evidence="11" id="KW-1185">Reference proteome</keyword>
<feature type="region of interest" description="Disordered" evidence="8">
    <location>
        <begin position="1260"/>
        <end position="1326"/>
    </location>
</feature>
<protein>
    <recommendedName>
        <fullName evidence="3">ubiquitinyl hydrolase 1</fullName>
        <ecNumber evidence="3">3.4.19.12</ecNumber>
    </recommendedName>
</protein>
<dbReference type="Pfam" id="PF00443">
    <property type="entry name" value="UCH"/>
    <property type="match status" value="1"/>
</dbReference>
<sequence>MLSQRSNNNLKRPRSTSHPPSPDSGSSPKRAASEDFNQEPNRLIDQITRDGMVTGSSPLRTDIGDTDSNRSWVEKTEQVRLESDFGDEDMDRTMIADSIMVSQEQWKERLNQLLGCFPPPFHHYERYYIMPKSILDRIQQFALGDQEDLKIDPKGFEDAIQRLIPDQSAEFFWVIQNEKTSQGTKLIGKGRKENVWALGDAEESTDYVFVSESGWMKVVEWFGPYDGPALPRYCIPPENIEILPASVRLFAVIPDELSFFVNSDEASQAILLAPSTTPIKTFIDFATFVCNEKFASNKLPGRWTSRMWKIEKSGDNDEKLLASSPFDITPKALVSTKCELVDTTSTSDSEADLAEVILGDSKSQIIAIEFGKVTTSPSGPDWQVDINDKRQAIEKGSKPAPLFSRPGFFTGSDQVKAGENKAQTRSQVRKNMGGKGLCLSNTQELSQYFLSGVYTTELNYDNPLGMSGQIAEAFGTVIENLWSSSADIHGSYSPRQLKWTTSKFAPQFAGYGQHDTQEFIAFLLDGLHEDLNRILKKPYIEKPDWKSGDGTKELAQLGMECWEGYKKRNDSVIVDLFQGQLKSTLVCPECKKESITFDPFMYLTVPLPITQNRQLKVTFVPCDTEKAPIPVRLLIPQNSTFAQIKEKLGYMYGCKGSNILGFDLWHHRPYGWWLDSDHNGECKDSDEAIFYELDSSVTVVANRKSVGTTSTNGYFTVPVYTFRTVEDKRGSYHREDTPSECSMKPFFITLSKTDATDPVIVRDVIMRGYSRFMKQGKREDIYVDSTSEQAKALVLPMTKDGSELIGVQPKNIIQTDEVPITPDSRDTDSQVKITEVFPSDDDTFVHVDNMSASTSNIIDLHPNGSTTSLVSQISARSSISSTGKVVPRADLFKIYVADPAGDFSFRNFKSPNSINDRKNGVATIYDKEISRASSSWSLLESRKKKAKKHIVNRLASGINSIVNSSYTSDDEDATTPADSDTSIKLSPKGAKLKLKKEEKEQKTKLAVRPGEGIFCEWPEDKFIDWLEPEIQGPVAEDPAIKRDIAKKKEGKHINIEDCLDEFSKEETLGEDDLWYCPVCKKHQAATKKLEIYKVPDILVICIKRFGSARRMSDKLDNLVNFPIDGLDLEERIGERKVAKTLKIQGLDTTKFGIEECDEPLLYDLYAVDNHFGGLGGGHYTAFCRNRVDGRWYNYDDSRVSPADASQVQSRAAYLLFYRRRTYRSIGGASRIKVEEALKNIPLNSESSSIAGPSTSFSSITDPTHIASKLSGPSDSSPESGDELPSYSWANSTSCNTPKSPSPAVSDDEAVNTHSNDPFSPSSHTENLSSIGSTIGFGNTAWVSGARVSEGSHASASCPVWTTDNSVELPTTESTEKLGIDSKKKTDEEEN</sequence>
<evidence type="ECO:0000256" key="4">
    <source>
        <dbReference type="ARBA" id="ARBA00022670"/>
    </source>
</evidence>
<evidence type="ECO:0000256" key="5">
    <source>
        <dbReference type="ARBA" id="ARBA00022786"/>
    </source>
</evidence>
<dbReference type="GO" id="GO:0006508">
    <property type="term" value="P:proteolysis"/>
    <property type="evidence" value="ECO:0007669"/>
    <property type="project" value="UniProtKB-KW"/>
</dbReference>
<evidence type="ECO:0000259" key="9">
    <source>
        <dbReference type="PROSITE" id="PS50235"/>
    </source>
</evidence>
<reference evidence="10" key="2">
    <citation type="journal article" date="2022" name="Elife">
        <title>Obligate sexual reproduction of a homothallic fungus closely related to the Cryptococcus pathogenic species complex.</title>
        <authorList>
            <person name="Passer A.R."/>
            <person name="Clancey S.A."/>
            <person name="Shea T."/>
            <person name="David-Palma M."/>
            <person name="Averette A.F."/>
            <person name="Boekhout T."/>
            <person name="Porcel B.M."/>
            <person name="Nowrousian M."/>
            <person name="Cuomo C.A."/>
            <person name="Sun S."/>
            <person name="Heitman J."/>
            <person name="Coelho M.A."/>
        </authorList>
    </citation>
    <scope>NUCLEOTIDE SEQUENCE</scope>
    <source>
        <strain evidence="10">CBS 7841</strain>
    </source>
</reference>
<evidence type="ECO:0000256" key="1">
    <source>
        <dbReference type="ARBA" id="ARBA00000707"/>
    </source>
</evidence>
<keyword evidence="7" id="KW-0788">Thiol protease</keyword>
<organism evidence="10 11">
    <name type="scientific">Cryptococcus depauperatus CBS 7841</name>
    <dbReference type="NCBI Taxonomy" id="1295531"/>
    <lineage>
        <taxon>Eukaryota</taxon>
        <taxon>Fungi</taxon>
        <taxon>Dikarya</taxon>
        <taxon>Basidiomycota</taxon>
        <taxon>Agaricomycotina</taxon>
        <taxon>Tremellomycetes</taxon>
        <taxon>Tremellales</taxon>
        <taxon>Cryptococcaceae</taxon>
        <taxon>Cryptococcus</taxon>
    </lineage>
</organism>
<dbReference type="GO" id="GO:0004843">
    <property type="term" value="F:cysteine-type deubiquitinase activity"/>
    <property type="evidence" value="ECO:0007669"/>
    <property type="project" value="UniProtKB-EC"/>
</dbReference>
<dbReference type="InterPro" id="IPR050185">
    <property type="entry name" value="Ub_carboxyl-term_hydrolase"/>
</dbReference>
<proteinExistence type="inferred from homology"/>
<dbReference type="Gene3D" id="3.30.2230.10">
    <property type="entry name" value="DUSP-like"/>
    <property type="match status" value="1"/>
</dbReference>
<keyword evidence="6" id="KW-0378">Hydrolase</keyword>
<feature type="compositionally biased region" description="Polar residues" evidence="8">
    <location>
        <begin position="1351"/>
        <end position="1372"/>
    </location>
</feature>
<dbReference type="Gene3D" id="3.90.70.10">
    <property type="entry name" value="Cysteine proteinases"/>
    <property type="match status" value="2"/>
</dbReference>
<dbReference type="SUPFAM" id="SSF143791">
    <property type="entry name" value="DUSP-like"/>
    <property type="match status" value="1"/>
</dbReference>
<feature type="region of interest" description="Disordered" evidence="8">
    <location>
        <begin position="1"/>
        <end position="46"/>
    </location>
</feature>
<comment type="similarity">
    <text evidence="2">Belongs to the peptidase C19 family.</text>
</comment>
<feature type="compositionally biased region" description="Basic and acidic residues" evidence="8">
    <location>
        <begin position="1373"/>
        <end position="1390"/>
    </location>
</feature>
<dbReference type="PROSITE" id="PS00973">
    <property type="entry name" value="USP_2"/>
    <property type="match status" value="1"/>
</dbReference>
<dbReference type="PROSITE" id="PS50235">
    <property type="entry name" value="USP_3"/>
    <property type="match status" value="1"/>
</dbReference>
<comment type="catalytic activity">
    <reaction evidence="1">
        <text>Thiol-dependent hydrolysis of ester, thioester, amide, peptide and isopeptide bonds formed by the C-terminal Gly of ubiquitin (a 76-residue protein attached to proteins as an intracellular targeting signal).</text>
        <dbReference type="EC" id="3.4.19.12"/>
    </reaction>
</comment>
<dbReference type="InterPro" id="IPR018200">
    <property type="entry name" value="USP_CS"/>
</dbReference>
<dbReference type="GO" id="GO:0016579">
    <property type="term" value="P:protein deubiquitination"/>
    <property type="evidence" value="ECO:0007669"/>
    <property type="project" value="InterPro"/>
</dbReference>
<dbReference type="CDD" id="cd02674">
    <property type="entry name" value="Peptidase_C19R"/>
    <property type="match status" value="1"/>
</dbReference>
<evidence type="ECO:0000256" key="7">
    <source>
        <dbReference type="ARBA" id="ARBA00022807"/>
    </source>
</evidence>
<evidence type="ECO:0000256" key="2">
    <source>
        <dbReference type="ARBA" id="ARBA00009085"/>
    </source>
</evidence>
<feature type="compositionally biased region" description="Low complexity" evidence="8">
    <location>
        <begin position="1269"/>
        <end position="1285"/>
    </location>
</feature>
<evidence type="ECO:0000256" key="3">
    <source>
        <dbReference type="ARBA" id="ARBA00012759"/>
    </source>
</evidence>
<dbReference type="PANTHER" id="PTHR21646">
    <property type="entry name" value="UBIQUITIN CARBOXYL-TERMINAL HYDROLASE"/>
    <property type="match status" value="1"/>
</dbReference>
<gene>
    <name evidence="10" type="ORF">L203_105225</name>
</gene>
<dbReference type="PANTHER" id="PTHR21646:SF24">
    <property type="entry name" value="UBIQUITIN CARBOXYL-TERMINAL HYDROLASE"/>
    <property type="match status" value="1"/>
</dbReference>
<evidence type="ECO:0000256" key="8">
    <source>
        <dbReference type="SAM" id="MobiDB-lite"/>
    </source>
</evidence>
<dbReference type="InterPro" id="IPR028889">
    <property type="entry name" value="USP"/>
</dbReference>
<dbReference type="EC" id="3.4.19.12" evidence="3"/>
<dbReference type="EMBL" id="CP143789">
    <property type="protein sequence ID" value="WVN89994.1"/>
    <property type="molecule type" value="Genomic_DNA"/>
</dbReference>
<name>A0AAJ8JX78_9TREE</name>
<evidence type="ECO:0000256" key="6">
    <source>
        <dbReference type="ARBA" id="ARBA00022801"/>
    </source>
</evidence>
<feature type="compositionally biased region" description="Polar residues" evidence="8">
    <location>
        <begin position="1"/>
        <end position="10"/>
    </location>
</feature>
<dbReference type="InterPro" id="IPR001394">
    <property type="entry name" value="Peptidase_C19_UCH"/>
</dbReference>
<feature type="domain" description="USP" evidence="9">
    <location>
        <begin position="427"/>
        <end position="1220"/>
    </location>
</feature>
<dbReference type="SUPFAM" id="SSF54001">
    <property type="entry name" value="Cysteine proteinases"/>
    <property type="match status" value="1"/>
</dbReference>
<reference evidence="10" key="1">
    <citation type="submission" date="2016-06" db="EMBL/GenBank/DDBJ databases">
        <authorList>
            <person name="Cuomo C."/>
            <person name="Litvintseva A."/>
            <person name="Heitman J."/>
            <person name="Chen Y."/>
            <person name="Sun S."/>
            <person name="Springer D."/>
            <person name="Dromer F."/>
            <person name="Young S."/>
            <person name="Zeng Q."/>
            <person name="Chapman S."/>
            <person name="Gujja S."/>
            <person name="Saif S."/>
            <person name="Birren B."/>
        </authorList>
    </citation>
    <scope>NUCLEOTIDE SEQUENCE</scope>
    <source>
        <strain evidence="10">CBS 7841</strain>
    </source>
</reference>
<dbReference type="GeneID" id="91089434"/>
<dbReference type="InterPro" id="IPR038765">
    <property type="entry name" value="Papain-like_cys_pep_sf"/>
</dbReference>
<feature type="compositionally biased region" description="Polar residues" evidence="8">
    <location>
        <begin position="1287"/>
        <end position="1298"/>
    </location>
</feature>